<evidence type="ECO:0000313" key="2">
    <source>
        <dbReference type="Proteomes" id="UP001416858"/>
    </source>
</evidence>
<protein>
    <submittedName>
        <fullName evidence="1">Uncharacterized protein</fullName>
    </submittedName>
</protein>
<dbReference type="Proteomes" id="UP001416858">
    <property type="component" value="Unassembled WGS sequence"/>
</dbReference>
<keyword evidence="2" id="KW-1185">Reference proteome</keyword>
<name>A0ABP9VM35_9BACT</name>
<sequence>MTSWRNILNLSKRLKIGTIDSTKFANANRMKKKSTLVKRYGDQSELDVIGNQR</sequence>
<reference evidence="1 2" key="1">
    <citation type="submission" date="2024-02" db="EMBL/GenBank/DDBJ databases">
        <title>Rhodopirellula caenicola NBRC 110016.</title>
        <authorList>
            <person name="Ichikawa N."/>
            <person name="Katano-Makiyama Y."/>
            <person name="Hidaka K."/>
        </authorList>
    </citation>
    <scope>NUCLEOTIDE SEQUENCE [LARGE SCALE GENOMIC DNA]</scope>
    <source>
        <strain evidence="1 2">NBRC 110016</strain>
    </source>
</reference>
<dbReference type="EMBL" id="BAABRO010000003">
    <property type="protein sequence ID" value="GAA5506263.1"/>
    <property type="molecule type" value="Genomic_DNA"/>
</dbReference>
<accession>A0ABP9VM35</accession>
<evidence type="ECO:0000313" key="1">
    <source>
        <dbReference type="EMBL" id="GAA5506263.1"/>
    </source>
</evidence>
<organism evidence="1 2">
    <name type="scientific">Novipirellula caenicola</name>
    <dbReference type="NCBI Taxonomy" id="1536901"/>
    <lineage>
        <taxon>Bacteria</taxon>
        <taxon>Pseudomonadati</taxon>
        <taxon>Planctomycetota</taxon>
        <taxon>Planctomycetia</taxon>
        <taxon>Pirellulales</taxon>
        <taxon>Pirellulaceae</taxon>
        <taxon>Novipirellula</taxon>
    </lineage>
</organism>
<proteinExistence type="predicted"/>
<gene>
    <name evidence="1" type="ORF">Rcae01_01715</name>
</gene>
<comment type="caution">
    <text evidence="1">The sequence shown here is derived from an EMBL/GenBank/DDBJ whole genome shotgun (WGS) entry which is preliminary data.</text>
</comment>